<organism evidence="1 2">
    <name type="scientific">Araneus ventricosus</name>
    <name type="common">Orbweaver spider</name>
    <name type="synonym">Epeira ventricosa</name>
    <dbReference type="NCBI Taxonomy" id="182803"/>
    <lineage>
        <taxon>Eukaryota</taxon>
        <taxon>Metazoa</taxon>
        <taxon>Ecdysozoa</taxon>
        <taxon>Arthropoda</taxon>
        <taxon>Chelicerata</taxon>
        <taxon>Arachnida</taxon>
        <taxon>Araneae</taxon>
        <taxon>Araneomorphae</taxon>
        <taxon>Entelegynae</taxon>
        <taxon>Araneoidea</taxon>
        <taxon>Araneidae</taxon>
        <taxon>Araneus</taxon>
    </lineage>
</organism>
<accession>A0A4Y2R5G1</accession>
<dbReference type="OrthoDB" id="10252328at2759"/>
<evidence type="ECO:0000313" key="1">
    <source>
        <dbReference type="EMBL" id="GBN70964.1"/>
    </source>
</evidence>
<keyword evidence="1" id="KW-0418">Kinase</keyword>
<feature type="non-terminal residue" evidence="1">
    <location>
        <position position="104"/>
    </location>
</feature>
<proteinExistence type="predicted"/>
<dbReference type="Proteomes" id="UP000499080">
    <property type="component" value="Unassembled WGS sequence"/>
</dbReference>
<sequence length="104" mass="11793">RKPSTESRPEAELASSIENNMCIESLPETVIYSFMVEECILTAYEQRMLQCPLHGNQSLLQIAPDTIFVDLGERYLIPPDSVRRGKMLGRGAFGFVFKANIKQR</sequence>
<name>A0A4Y2R5G1_ARAVE</name>
<feature type="non-terminal residue" evidence="1">
    <location>
        <position position="1"/>
    </location>
</feature>
<comment type="caution">
    <text evidence="1">The sequence shown here is derived from an EMBL/GenBank/DDBJ whole genome shotgun (WGS) entry which is preliminary data.</text>
</comment>
<evidence type="ECO:0000313" key="2">
    <source>
        <dbReference type="Proteomes" id="UP000499080"/>
    </source>
</evidence>
<protein>
    <submittedName>
        <fullName evidence="1">Leucine-rich repeat serine/threonine-protein kinase 1</fullName>
    </submittedName>
</protein>
<keyword evidence="1" id="KW-0808">Transferase</keyword>
<keyword evidence="2" id="KW-1185">Reference proteome</keyword>
<gene>
    <name evidence="1" type="primary">lrk-1_1</name>
    <name evidence="1" type="ORF">AVEN_179963_1</name>
</gene>
<reference evidence="1 2" key="1">
    <citation type="journal article" date="2019" name="Sci. Rep.">
        <title>Orb-weaving spider Araneus ventricosus genome elucidates the spidroin gene catalogue.</title>
        <authorList>
            <person name="Kono N."/>
            <person name="Nakamura H."/>
            <person name="Ohtoshi R."/>
            <person name="Moran D.A.P."/>
            <person name="Shinohara A."/>
            <person name="Yoshida Y."/>
            <person name="Fujiwara M."/>
            <person name="Mori M."/>
            <person name="Tomita M."/>
            <person name="Arakawa K."/>
        </authorList>
    </citation>
    <scope>NUCLEOTIDE SEQUENCE [LARGE SCALE GENOMIC DNA]</scope>
</reference>
<dbReference type="GO" id="GO:0016301">
    <property type="term" value="F:kinase activity"/>
    <property type="evidence" value="ECO:0007669"/>
    <property type="project" value="UniProtKB-KW"/>
</dbReference>
<dbReference type="EMBL" id="BGPR01142709">
    <property type="protein sequence ID" value="GBN70964.1"/>
    <property type="molecule type" value="Genomic_DNA"/>
</dbReference>
<dbReference type="AlphaFoldDB" id="A0A4Y2R5G1"/>